<reference evidence="3 4" key="1">
    <citation type="submission" date="2014-04" db="EMBL/GenBank/DDBJ databases">
        <authorList>
            <consortium name="DOE Joint Genome Institute"/>
            <person name="Kuo A."/>
            <person name="Kohler A."/>
            <person name="Nagy L.G."/>
            <person name="Floudas D."/>
            <person name="Copeland A."/>
            <person name="Barry K.W."/>
            <person name="Cichocki N."/>
            <person name="Veneault-Fourrey C."/>
            <person name="LaButti K."/>
            <person name="Lindquist E.A."/>
            <person name="Lipzen A."/>
            <person name="Lundell T."/>
            <person name="Morin E."/>
            <person name="Murat C."/>
            <person name="Sun H."/>
            <person name="Tunlid A."/>
            <person name="Henrissat B."/>
            <person name="Grigoriev I.V."/>
            <person name="Hibbett D.S."/>
            <person name="Martin F."/>
            <person name="Nordberg H.P."/>
            <person name="Cantor M.N."/>
            <person name="Hua S.X."/>
        </authorList>
    </citation>
    <scope>NUCLEOTIDE SEQUENCE [LARGE SCALE GENOMIC DNA]</scope>
    <source>
        <strain evidence="3 4">LaAM-08-1</strain>
    </source>
</reference>
<keyword evidence="4" id="KW-1185">Reference proteome</keyword>
<dbReference type="InterPro" id="IPR000999">
    <property type="entry name" value="RNase_III_dom"/>
</dbReference>
<dbReference type="SMART" id="SM00535">
    <property type="entry name" value="RIBOc"/>
    <property type="match status" value="1"/>
</dbReference>
<dbReference type="Gene3D" id="1.10.1520.10">
    <property type="entry name" value="Ribonuclease III domain"/>
    <property type="match status" value="1"/>
</dbReference>
<dbReference type="Proteomes" id="UP000054477">
    <property type="component" value="Unassembled WGS sequence"/>
</dbReference>
<protein>
    <recommendedName>
        <fullName evidence="2">RNase III domain-containing protein</fullName>
    </recommendedName>
</protein>
<gene>
    <name evidence="3" type="ORF">K443DRAFT_681951</name>
</gene>
<dbReference type="AlphaFoldDB" id="A0A0C9WL21"/>
<dbReference type="PROSITE" id="PS50142">
    <property type="entry name" value="RNASE_3_2"/>
    <property type="match status" value="1"/>
</dbReference>
<dbReference type="OrthoDB" id="416741at2759"/>
<reference evidence="4" key="2">
    <citation type="submission" date="2015-01" db="EMBL/GenBank/DDBJ databases">
        <title>Evolutionary Origins and Diversification of the Mycorrhizal Mutualists.</title>
        <authorList>
            <consortium name="DOE Joint Genome Institute"/>
            <consortium name="Mycorrhizal Genomics Consortium"/>
            <person name="Kohler A."/>
            <person name="Kuo A."/>
            <person name="Nagy L.G."/>
            <person name="Floudas D."/>
            <person name="Copeland A."/>
            <person name="Barry K.W."/>
            <person name="Cichocki N."/>
            <person name="Veneault-Fourrey C."/>
            <person name="LaButti K."/>
            <person name="Lindquist E.A."/>
            <person name="Lipzen A."/>
            <person name="Lundell T."/>
            <person name="Morin E."/>
            <person name="Murat C."/>
            <person name="Riley R."/>
            <person name="Ohm R."/>
            <person name="Sun H."/>
            <person name="Tunlid A."/>
            <person name="Henrissat B."/>
            <person name="Grigoriev I.V."/>
            <person name="Hibbett D.S."/>
            <person name="Martin F."/>
        </authorList>
    </citation>
    <scope>NUCLEOTIDE SEQUENCE [LARGE SCALE GENOMIC DNA]</scope>
    <source>
        <strain evidence="4">LaAM-08-1</strain>
    </source>
</reference>
<evidence type="ECO:0000259" key="2">
    <source>
        <dbReference type="PROSITE" id="PS50142"/>
    </source>
</evidence>
<sequence length="281" mass="32044">MTYYIQDAISQRTRESSFIAFFPTLHHLDWVLISADMQRRNCLETLGDAVMSLSIADLLPKLLPDRSLQVYSAIRSPLVSNQTFQHILANAGISNGHPQTKCKEAGNAFEIYVGAFSETEGFDAANAWIAELFVPLVYAAVDAHDLHFSRPPVMAIRAAISSKHPRDDDQLVQDPEPRKRRRRNSYSASTTRCWLDGMDVAHWRLAHWTPAVTHSAVRREHPTDGTTKYERRDDRSLIKILADKHFALRKPRQFSISRQDPIAQSWNDFASQLTSGFERNR</sequence>
<evidence type="ECO:0000256" key="1">
    <source>
        <dbReference type="SAM" id="MobiDB-lite"/>
    </source>
</evidence>
<dbReference type="HOGENOM" id="CLU_990671_0_0_1"/>
<dbReference type="GO" id="GO:0006396">
    <property type="term" value="P:RNA processing"/>
    <property type="evidence" value="ECO:0007669"/>
    <property type="project" value="InterPro"/>
</dbReference>
<feature type="domain" description="RNase III" evidence="2">
    <location>
        <begin position="36"/>
        <end position="87"/>
    </location>
</feature>
<dbReference type="CDD" id="cd00593">
    <property type="entry name" value="RIBOc"/>
    <property type="match status" value="1"/>
</dbReference>
<dbReference type="EMBL" id="KN838708">
    <property type="protein sequence ID" value="KIJ96874.1"/>
    <property type="molecule type" value="Genomic_DNA"/>
</dbReference>
<accession>A0A0C9WL21</accession>
<evidence type="ECO:0000313" key="3">
    <source>
        <dbReference type="EMBL" id="KIJ96874.1"/>
    </source>
</evidence>
<feature type="region of interest" description="Disordered" evidence="1">
    <location>
        <begin position="164"/>
        <end position="185"/>
    </location>
</feature>
<evidence type="ECO:0000313" key="4">
    <source>
        <dbReference type="Proteomes" id="UP000054477"/>
    </source>
</evidence>
<name>A0A0C9WL21_9AGAR</name>
<dbReference type="SUPFAM" id="SSF69065">
    <property type="entry name" value="RNase III domain-like"/>
    <property type="match status" value="1"/>
</dbReference>
<organism evidence="3 4">
    <name type="scientific">Laccaria amethystina LaAM-08-1</name>
    <dbReference type="NCBI Taxonomy" id="1095629"/>
    <lineage>
        <taxon>Eukaryota</taxon>
        <taxon>Fungi</taxon>
        <taxon>Dikarya</taxon>
        <taxon>Basidiomycota</taxon>
        <taxon>Agaricomycotina</taxon>
        <taxon>Agaricomycetes</taxon>
        <taxon>Agaricomycetidae</taxon>
        <taxon>Agaricales</taxon>
        <taxon>Agaricineae</taxon>
        <taxon>Hydnangiaceae</taxon>
        <taxon>Laccaria</taxon>
    </lineage>
</organism>
<dbReference type="GO" id="GO:0004525">
    <property type="term" value="F:ribonuclease III activity"/>
    <property type="evidence" value="ECO:0007669"/>
    <property type="project" value="InterPro"/>
</dbReference>
<proteinExistence type="predicted"/>
<dbReference type="InterPro" id="IPR036389">
    <property type="entry name" value="RNase_III_sf"/>
</dbReference>